<keyword evidence="3" id="KW-0808">Transferase</keyword>
<dbReference type="Gene3D" id="3.40.50.12780">
    <property type="entry name" value="N-terminal domain of ligase-like"/>
    <property type="match status" value="1"/>
</dbReference>
<evidence type="ECO:0000313" key="3">
    <source>
        <dbReference type="EMBL" id="AWS21276.1"/>
    </source>
</evidence>
<dbReference type="PANTHER" id="PTHR45527">
    <property type="entry name" value="NONRIBOSOMAL PEPTIDE SYNTHETASE"/>
    <property type="match status" value="1"/>
</dbReference>
<proteinExistence type="predicted"/>
<evidence type="ECO:0000259" key="1">
    <source>
        <dbReference type="Pfam" id="PF00501"/>
    </source>
</evidence>
<dbReference type="SUPFAM" id="SSF56801">
    <property type="entry name" value="Acetyl-CoA synthetase-like"/>
    <property type="match status" value="1"/>
</dbReference>
<dbReference type="GO" id="GO:0016740">
    <property type="term" value="F:transferase activity"/>
    <property type="evidence" value="ECO:0007669"/>
    <property type="project" value="UniProtKB-KW"/>
</dbReference>
<protein>
    <submittedName>
        <fullName evidence="3">Amino acid adenyltransferase</fullName>
    </submittedName>
</protein>
<name>A0A384ZJT1_9ACTN</name>
<dbReference type="InterPro" id="IPR025110">
    <property type="entry name" value="AMP-bd_C"/>
</dbReference>
<dbReference type="InterPro" id="IPR010071">
    <property type="entry name" value="AA_adenyl_dom"/>
</dbReference>
<dbReference type="GO" id="GO:0031177">
    <property type="term" value="F:phosphopantetheine binding"/>
    <property type="evidence" value="ECO:0007669"/>
    <property type="project" value="TreeGrafter"/>
</dbReference>
<dbReference type="PROSITE" id="PS00455">
    <property type="entry name" value="AMP_BINDING"/>
    <property type="match status" value="1"/>
</dbReference>
<organism evidence="3">
    <name type="scientific">Streptomyces armeniacus</name>
    <dbReference type="NCBI Taxonomy" id="83291"/>
    <lineage>
        <taxon>Bacteria</taxon>
        <taxon>Bacillati</taxon>
        <taxon>Actinomycetota</taxon>
        <taxon>Actinomycetes</taxon>
        <taxon>Kitasatosporales</taxon>
        <taxon>Streptomycetaceae</taxon>
        <taxon>Streptomyces</taxon>
    </lineage>
</organism>
<dbReference type="GO" id="GO:0043041">
    <property type="term" value="P:amino acid activation for nonribosomal peptide biosynthetic process"/>
    <property type="evidence" value="ECO:0007669"/>
    <property type="project" value="TreeGrafter"/>
</dbReference>
<feature type="domain" description="AMP-dependent synthetase/ligase" evidence="1">
    <location>
        <begin position="9"/>
        <end position="360"/>
    </location>
</feature>
<gene>
    <name evidence="3" type="primary">arm4</name>
</gene>
<dbReference type="PANTHER" id="PTHR45527:SF1">
    <property type="entry name" value="FATTY ACID SYNTHASE"/>
    <property type="match status" value="1"/>
</dbReference>
<dbReference type="InterPro" id="IPR045851">
    <property type="entry name" value="AMP-bd_C_sf"/>
</dbReference>
<reference evidence="3" key="1">
    <citation type="submission" date="2017-06" db="EMBL/GenBank/DDBJ databases">
        <title>Characterization of the Biosynthesis Gene Cluster for the Antibiotic Armeniaspirols and Streptopyrrole in Streptomyces armeniacus DSM 43125.</title>
        <authorList>
            <person name="Qiao Y."/>
            <person name="Deng Z."/>
            <person name="Hu Y."/>
            <person name="Zhu D."/>
        </authorList>
    </citation>
    <scope>NUCLEOTIDE SEQUENCE</scope>
    <source>
        <strain evidence="3">DSM 43125</strain>
    </source>
</reference>
<dbReference type="InterPro" id="IPR020845">
    <property type="entry name" value="AMP-binding_CS"/>
</dbReference>
<dbReference type="EMBL" id="MF401191">
    <property type="protein sequence ID" value="AWS21276.1"/>
    <property type="molecule type" value="Genomic_DNA"/>
</dbReference>
<sequence length="493" mass="53638">MRLHQLLMETAREHPGAIAVHGPEGPVTYRKLDRMADRYAAALRDRGVRPGDRVLIWSHKSVAAVAVMQAVLRVGGVYVPVTGSNPLARLSLVVENAGPALVVADEEAVKQAYDADDAEWTKRLVSFGGLWDGAADSAPPEPHRSAPDEPAYILYTSGSTGAPKGVCISHRNALAFVEWAVAELAIGPADRLSNHAPFNFDLSVFDLYAAFMTGASLHLVPQELAYAPVQLVEFLRERCITVWYSVPSALSLMLRDGGLLDAAPEPLRACLFAGEPFALQHVKELRRAWPGVRLLNWYGPTETNVCTSYEVTDADLERDTPLPVGRACSGDTVTLRHTDGSAGDEGEVVVTGPTVMLGYWGREPQQGPYHTGDLARRDEDGDLHYVGRRDQMVKIRGHRVELGEVETALMTLDSVFEAAVVVTGSGLAARLHAVVIPAEGARPSLLAVKRRCAERLPTYMIVDRLSVRDDLPRTQNGKLDRRRLAALAEAGEL</sequence>
<dbReference type="InterPro" id="IPR042099">
    <property type="entry name" value="ANL_N_sf"/>
</dbReference>
<accession>A0A384ZJT1</accession>
<dbReference type="NCBIfam" id="TIGR01733">
    <property type="entry name" value="AA-adenyl-dom"/>
    <property type="match status" value="1"/>
</dbReference>
<dbReference type="Pfam" id="PF00501">
    <property type="entry name" value="AMP-binding"/>
    <property type="match status" value="1"/>
</dbReference>
<dbReference type="GO" id="GO:0044550">
    <property type="term" value="P:secondary metabolite biosynthetic process"/>
    <property type="evidence" value="ECO:0007669"/>
    <property type="project" value="TreeGrafter"/>
</dbReference>
<dbReference type="Pfam" id="PF13193">
    <property type="entry name" value="AMP-binding_C"/>
    <property type="match status" value="1"/>
</dbReference>
<dbReference type="InterPro" id="IPR000873">
    <property type="entry name" value="AMP-dep_synth/lig_dom"/>
</dbReference>
<feature type="domain" description="AMP-binding enzyme C-terminal" evidence="2">
    <location>
        <begin position="404"/>
        <end position="478"/>
    </location>
</feature>
<dbReference type="AlphaFoldDB" id="A0A384ZJT1"/>
<dbReference type="GO" id="GO:0005737">
    <property type="term" value="C:cytoplasm"/>
    <property type="evidence" value="ECO:0007669"/>
    <property type="project" value="TreeGrafter"/>
</dbReference>
<evidence type="ECO:0000259" key="2">
    <source>
        <dbReference type="Pfam" id="PF13193"/>
    </source>
</evidence>
<dbReference type="Gene3D" id="3.30.300.30">
    <property type="match status" value="1"/>
</dbReference>